<protein>
    <submittedName>
        <fullName evidence="6">Sigma-54-dependent Fis family transcriptional regulator</fullName>
    </submittedName>
</protein>
<dbReference type="SMART" id="SM00382">
    <property type="entry name" value="AAA"/>
    <property type="match status" value="1"/>
</dbReference>
<dbReference type="GO" id="GO:0043565">
    <property type="term" value="F:sequence-specific DNA binding"/>
    <property type="evidence" value="ECO:0007669"/>
    <property type="project" value="InterPro"/>
</dbReference>
<organism evidence="6">
    <name type="scientific">candidate division WOR-3 bacterium</name>
    <dbReference type="NCBI Taxonomy" id="2052148"/>
    <lineage>
        <taxon>Bacteria</taxon>
        <taxon>Bacteria division WOR-3</taxon>
    </lineage>
</organism>
<keyword evidence="2" id="KW-0067">ATP-binding</keyword>
<gene>
    <name evidence="6" type="ORF">ENU66_01230</name>
</gene>
<dbReference type="Gene3D" id="1.10.10.60">
    <property type="entry name" value="Homeodomain-like"/>
    <property type="match status" value="1"/>
</dbReference>
<evidence type="ECO:0000256" key="1">
    <source>
        <dbReference type="ARBA" id="ARBA00022741"/>
    </source>
</evidence>
<dbReference type="SUPFAM" id="SSF52540">
    <property type="entry name" value="P-loop containing nucleoside triphosphate hydrolases"/>
    <property type="match status" value="1"/>
</dbReference>
<dbReference type="GO" id="GO:0006355">
    <property type="term" value="P:regulation of DNA-templated transcription"/>
    <property type="evidence" value="ECO:0007669"/>
    <property type="project" value="InterPro"/>
</dbReference>
<comment type="caution">
    <text evidence="6">The sequence shown here is derived from an EMBL/GenBank/DDBJ whole genome shotgun (WGS) entry which is preliminary data.</text>
</comment>
<dbReference type="EMBL" id="DTDJ01000012">
    <property type="protein sequence ID" value="HGL16952.1"/>
    <property type="molecule type" value="Genomic_DNA"/>
</dbReference>
<name>A0A7V3ZWM5_UNCW3</name>
<dbReference type="Pfam" id="PF00158">
    <property type="entry name" value="Sigma54_activat"/>
    <property type="match status" value="1"/>
</dbReference>
<evidence type="ECO:0000256" key="3">
    <source>
        <dbReference type="ARBA" id="ARBA00023015"/>
    </source>
</evidence>
<dbReference type="Pfam" id="PF02954">
    <property type="entry name" value="HTH_8"/>
    <property type="match status" value="1"/>
</dbReference>
<dbReference type="FunFam" id="3.40.50.300:FF:000006">
    <property type="entry name" value="DNA-binding transcriptional regulator NtrC"/>
    <property type="match status" value="1"/>
</dbReference>
<dbReference type="CDD" id="cd00009">
    <property type="entry name" value="AAA"/>
    <property type="match status" value="1"/>
</dbReference>
<dbReference type="InterPro" id="IPR058031">
    <property type="entry name" value="AAA_lid_NorR"/>
</dbReference>
<feature type="domain" description="Sigma-54 factor interaction" evidence="5">
    <location>
        <begin position="137"/>
        <end position="354"/>
    </location>
</feature>
<keyword evidence="1" id="KW-0547">Nucleotide-binding</keyword>
<dbReference type="PROSITE" id="PS50045">
    <property type="entry name" value="SIGMA54_INTERACT_4"/>
    <property type="match status" value="1"/>
</dbReference>
<dbReference type="SUPFAM" id="SSF46689">
    <property type="entry name" value="Homeodomain-like"/>
    <property type="match status" value="1"/>
</dbReference>
<evidence type="ECO:0000256" key="4">
    <source>
        <dbReference type="ARBA" id="ARBA00023163"/>
    </source>
</evidence>
<dbReference type="PROSITE" id="PS00676">
    <property type="entry name" value="SIGMA54_INTERACT_2"/>
    <property type="match status" value="1"/>
</dbReference>
<dbReference type="InterPro" id="IPR002197">
    <property type="entry name" value="HTH_Fis"/>
</dbReference>
<dbReference type="Gene3D" id="1.10.8.60">
    <property type="match status" value="1"/>
</dbReference>
<dbReference type="PANTHER" id="PTHR32071">
    <property type="entry name" value="TRANSCRIPTIONAL REGULATORY PROTEIN"/>
    <property type="match status" value="1"/>
</dbReference>
<dbReference type="Pfam" id="PF25601">
    <property type="entry name" value="AAA_lid_14"/>
    <property type="match status" value="1"/>
</dbReference>
<dbReference type="PRINTS" id="PR01590">
    <property type="entry name" value="HTHFIS"/>
</dbReference>
<evidence type="ECO:0000256" key="2">
    <source>
        <dbReference type="ARBA" id="ARBA00022840"/>
    </source>
</evidence>
<dbReference type="Gene3D" id="3.40.50.300">
    <property type="entry name" value="P-loop containing nucleotide triphosphate hydrolases"/>
    <property type="match status" value="1"/>
</dbReference>
<dbReference type="InterPro" id="IPR027417">
    <property type="entry name" value="P-loop_NTPase"/>
</dbReference>
<proteinExistence type="predicted"/>
<reference evidence="6" key="1">
    <citation type="journal article" date="2020" name="mSystems">
        <title>Genome- and Community-Level Interaction Insights into Carbon Utilization and Element Cycling Functions of Hydrothermarchaeota in Hydrothermal Sediment.</title>
        <authorList>
            <person name="Zhou Z."/>
            <person name="Liu Y."/>
            <person name="Xu W."/>
            <person name="Pan J."/>
            <person name="Luo Z.H."/>
            <person name="Li M."/>
        </authorList>
    </citation>
    <scope>NUCLEOTIDE SEQUENCE [LARGE SCALE GENOMIC DNA]</scope>
    <source>
        <strain evidence="6">SpSt-69</strain>
    </source>
</reference>
<accession>A0A7V3ZWM5</accession>
<dbReference type="InterPro" id="IPR009057">
    <property type="entry name" value="Homeodomain-like_sf"/>
</dbReference>
<dbReference type="GO" id="GO:0005524">
    <property type="term" value="F:ATP binding"/>
    <property type="evidence" value="ECO:0007669"/>
    <property type="project" value="UniProtKB-KW"/>
</dbReference>
<evidence type="ECO:0000259" key="5">
    <source>
        <dbReference type="PROSITE" id="PS50045"/>
    </source>
</evidence>
<evidence type="ECO:0000313" key="6">
    <source>
        <dbReference type="EMBL" id="HGL16952.1"/>
    </source>
</evidence>
<dbReference type="AlphaFoldDB" id="A0A7V3ZWM5"/>
<sequence length="434" mass="48936">MKEVEVSYSISILNKFLEQSLPAIPLEVALDQGFLEKVKGKLNYLLIPFGLANSIINFSFCEENRKEPVTSLSFGDGMVNIVIPIANSNRYLRVEFECDLSDLNTLSLLSISLTLALRELQKEAKKFKEGGIVGIPEDIVMKIKKAALSNLPCLILGETGVGKEVVAELIHKWSGRRGPFVVVNCGAIPHGLFENELFGHEPNSFTGSSKTGLKGKIEIADGGTLFLDEIGEISLYSQAKLLRVIERGEFWKLGAVRPTKVDVRFIAATNRPLREFVNGGRFRKDLYFRLKGMEIVIPPLRERKELIEALVNNFLGEFSGGRVYFTNEAMQILKEYHWPGNVRELKYFVQHVVDEIKEGPVSATKVRSILGMERSVCPYEEAKRQFDRNYILNALELNEWNVTKTAQQLGMSRRWLQMKMNELGLKGPGKFSES</sequence>
<keyword evidence="3" id="KW-0805">Transcription regulation</keyword>
<dbReference type="InterPro" id="IPR002078">
    <property type="entry name" value="Sigma_54_int"/>
</dbReference>
<dbReference type="InterPro" id="IPR003593">
    <property type="entry name" value="AAA+_ATPase"/>
</dbReference>
<dbReference type="InterPro" id="IPR025943">
    <property type="entry name" value="Sigma_54_int_dom_ATP-bd_2"/>
</dbReference>
<keyword evidence="4" id="KW-0804">Transcription</keyword>